<keyword evidence="2" id="KW-1185">Reference proteome</keyword>
<comment type="caution">
    <text evidence="1">The sequence shown here is derived from an EMBL/GenBank/DDBJ whole genome shotgun (WGS) entry which is preliminary data.</text>
</comment>
<proteinExistence type="predicted"/>
<accession>A0A5N6JZQ4</accession>
<dbReference type="EMBL" id="VIGI01000010">
    <property type="protein sequence ID" value="KAB8295003.1"/>
    <property type="molecule type" value="Genomic_DNA"/>
</dbReference>
<evidence type="ECO:0000313" key="2">
    <source>
        <dbReference type="Proteomes" id="UP000326757"/>
    </source>
</evidence>
<dbReference type="Proteomes" id="UP000326757">
    <property type="component" value="Unassembled WGS sequence"/>
</dbReference>
<dbReference type="AlphaFoldDB" id="A0A5N6JZQ4"/>
<protein>
    <submittedName>
        <fullName evidence="1">Uncharacterized protein</fullName>
    </submittedName>
</protein>
<sequence>MLQEVDGDPRTPADETTFHLPIASNQRDAAFPSMNTRVEESSPTAFYHYYPINHIKPNQPAINTMPAFRIKPKAARIKIYFLVIGIDESRCGIVQYCIVLEVGMVLYSKVRE</sequence>
<reference evidence="1 2" key="1">
    <citation type="submission" date="2019-06" db="EMBL/GenBank/DDBJ databases">
        <title>Genome Sequence of the Brown Rot Fungal Pathogen Monilinia laxa.</title>
        <authorList>
            <person name="De Miccolis Angelini R.M."/>
            <person name="Landi L."/>
            <person name="Abate D."/>
            <person name="Pollastro S."/>
            <person name="Romanazzi G."/>
            <person name="Faretra F."/>
        </authorList>
    </citation>
    <scope>NUCLEOTIDE SEQUENCE [LARGE SCALE GENOMIC DNA]</scope>
    <source>
        <strain evidence="1 2">Mlax316</strain>
    </source>
</reference>
<name>A0A5N6JZQ4_MONLA</name>
<evidence type="ECO:0000313" key="1">
    <source>
        <dbReference type="EMBL" id="KAB8295003.1"/>
    </source>
</evidence>
<gene>
    <name evidence="1" type="ORF">EYC80_006950</name>
</gene>
<organism evidence="1 2">
    <name type="scientific">Monilinia laxa</name>
    <name type="common">Brown rot fungus</name>
    <name type="synonym">Sclerotinia laxa</name>
    <dbReference type="NCBI Taxonomy" id="61186"/>
    <lineage>
        <taxon>Eukaryota</taxon>
        <taxon>Fungi</taxon>
        <taxon>Dikarya</taxon>
        <taxon>Ascomycota</taxon>
        <taxon>Pezizomycotina</taxon>
        <taxon>Leotiomycetes</taxon>
        <taxon>Helotiales</taxon>
        <taxon>Sclerotiniaceae</taxon>
        <taxon>Monilinia</taxon>
    </lineage>
</organism>